<evidence type="ECO:0000259" key="3">
    <source>
        <dbReference type="Pfam" id="PF02230"/>
    </source>
</evidence>
<dbReference type="SUPFAM" id="SSF53474">
    <property type="entry name" value="alpha/beta-Hydrolases"/>
    <property type="match status" value="1"/>
</dbReference>
<evidence type="ECO:0000313" key="5">
    <source>
        <dbReference type="Proteomes" id="UP000677244"/>
    </source>
</evidence>
<name>A0ABS3YLZ8_9BACT</name>
<keyword evidence="5" id="KW-1185">Reference proteome</keyword>
<organism evidence="4 5">
    <name type="scientific">Niastella soli</name>
    <dbReference type="NCBI Taxonomy" id="2821487"/>
    <lineage>
        <taxon>Bacteria</taxon>
        <taxon>Pseudomonadati</taxon>
        <taxon>Bacteroidota</taxon>
        <taxon>Chitinophagia</taxon>
        <taxon>Chitinophagales</taxon>
        <taxon>Chitinophagaceae</taxon>
        <taxon>Niastella</taxon>
    </lineage>
</organism>
<proteinExistence type="predicted"/>
<dbReference type="GO" id="GO:0016787">
    <property type="term" value="F:hydrolase activity"/>
    <property type="evidence" value="ECO:0007669"/>
    <property type="project" value="UniProtKB-KW"/>
</dbReference>
<dbReference type="Proteomes" id="UP000677244">
    <property type="component" value="Unassembled WGS sequence"/>
</dbReference>
<dbReference type="InterPro" id="IPR050955">
    <property type="entry name" value="Plant_Biomass_Hydrol_Est"/>
</dbReference>
<dbReference type="PANTHER" id="PTHR43037:SF1">
    <property type="entry name" value="BLL1128 PROTEIN"/>
    <property type="match status" value="1"/>
</dbReference>
<dbReference type="Pfam" id="PF02230">
    <property type="entry name" value="Abhydrolase_2"/>
    <property type="match status" value="1"/>
</dbReference>
<reference evidence="4 5" key="1">
    <citation type="submission" date="2021-03" db="EMBL/GenBank/DDBJ databases">
        <title>Assistant Professor.</title>
        <authorList>
            <person name="Huq M.A."/>
        </authorList>
    </citation>
    <scope>NUCLEOTIDE SEQUENCE [LARGE SCALE GENOMIC DNA]</scope>
    <source>
        <strain evidence="4 5">MAH-29</strain>
    </source>
</reference>
<feature type="chain" id="PRO_5047053370" evidence="2">
    <location>
        <begin position="24"/>
        <end position="265"/>
    </location>
</feature>
<evidence type="ECO:0000256" key="2">
    <source>
        <dbReference type="SAM" id="SignalP"/>
    </source>
</evidence>
<feature type="domain" description="Phospholipase/carboxylesterase/thioesterase" evidence="3">
    <location>
        <begin position="54"/>
        <end position="252"/>
    </location>
</feature>
<dbReference type="PANTHER" id="PTHR43037">
    <property type="entry name" value="UNNAMED PRODUCT-RELATED"/>
    <property type="match status" value="1"/>
</dbReference>
<dbReference type="InterPro" id="IPR003140">
    <property type="entry name" value="PLipase/COase/thioEstase"/>
</dbReference>
<accession>A0ABS3YLZ8</accession>
<sequence length="265" mass="29566">MKTTMHRLVLTLLLAFAMTNLSAQFQQLYEKKEFITGGDTLRYRILYPLNYDAHKKYPLIMFLHGSGERGNNNEAQLTHGGKLFADSAIRQQFPAIVIFPQCPQADWWARIIRDPNNKDSLGQYLIKSEQPIGKSLGLVSQLLDTLAASGTVNTRKIYLGGLSMGGMGTFELLWRKPNFFAAAIPICGAGDPNKVTLYARKFPLWIFHGDSDPAVPVSNSRLMNNALKAAGAKVKYTEYPGVGHNSWDNAFAEAGLLPWLFKQKK</sequence>
<protein>
    <submittedName>
        <fullName evidence="4">Dienelactone hydrolase family protein</fullName>
    </submittedName>
</protein>
<keyword evidence="4" id="KW-0378">Hydrolase</keyword>
<feature type="signal peptide" evidence="2">
    <location>
        <begin position="1"/>
        <end position="23"/>
    </location>
</feature>
<evidence type="ECO:0000256" key="1">
    <source>
        <dbReference type="ARBA" id="ARBA00022729"/>
    </source>
</evidence>
<dbReference type="InterPro" id="IPR029058">
    <property type="entry name" value="AB_hydrolase_fold"/>
</dbReference>
<keyword evidence="1 2" id="KW-0732">Signal</keyword>
<dbReference type="EMBL" id="JAGHKO010000001">
    <property type="protein sequence ID" value="MBO9198914.1"/>
    <property type="molecule type" value="Genomic_DNA"/>
</dbReference>
<comment type="caution">
    <text evidence="4">The sequence shown here is derived from an EMBL/GenBank/DDBJ whole genome shotgun (WGS) entry which is preliminary data.</text>
</comment>
<gene>
    <name evidence="4" type="ORF">J7I42_01480</name>
</gene>
<evidence type="ECO:0000313" key="4">
    <source>
        <dbReference type="EMBL" id="MBO9198914.1"/>
    </source>
</evidence>
<dbReference type="Gene3D" id="3.40.50.1820">
    <property type="entry name" value="alpha/beta hydrolase"/>
    <property type="match status" value="1"/>
</dbReference>